<evidence type="ECO:0000313" key="2">
    <source>
        <dbReference type="Proteomes" id="UP000620147"/>
    </source>
</evidence>
<name>A0ABQ1E2H5_9FIRM</name>
<dbReference type="InterPro" id="IPR013321">
    <property type="entry name" value="Arc_rbn_hlx_hlx"/>
</dbReference>
<sequence length="66" mass="7653">MGLTDAQIRAAKKYQNKFDDIKLRVPKGEREMLQKHAQSRGESLNAFLYRAAKETVARDNTEEKEQ</sequence>
<organism evidence="1 2">
    <name type="scientific">Butyricicoccus faecihominis</name>
    <dbReference type="NCBI Taxonomy" id="1712515"/>
    <lineage>
        <taxon>Bacteria</taxon>
        <taxon>Bacillati</taxon>
        <taxon>Bacillota</taxon>
        <taxon>Clostridia</taxon>
        <taxon>Eubacteriales</taxon>
        <taxon>Butyricicoccaceae</taxon>
        <taxon>Butyricicoccus</taxon>
    </lineage>
</organism>
<dbReference type="InterPro" id="IPR010985">
    <property type="entry name" value="Ribbon_hlx_hlx"/>
</dbReference>
<keyword evidence="2" id="KW-1185">Reference proteome</keyword>
<gene>
    <name evidence="1" type="ORF">BUFA31_23370</name>
</gene>
<dbReference type="Gene3D" id="1.10.1220.10">
    <property type="entry name" value="Met repressor-like"/>
    <property type="match status" value="1"/>
</dbReference>
<evidence type="ECO:0000313" key="1">
    <source>
        <dbReference type="EMBL" id="GFO89173.1"/>
    </source>
</evidence>
<proteinExistence type="predicted"/>
<accession>A0ABQ1E2H5</accession>
<dbReference type="Proteomes" id="UP000620147">
    <property type="component" value="Unassembled WGS sequence"/>
</dbReference>
<protein>
    <recommendedName>
        <fullName evidence="3">Arc family DNA-binding protein</fullName>
    </recommendedName>
</protein>
<evidence type="ECO:0008006" key="3">
    <source>
        <dbReference type="Google" id="ProtNLM"/>
    </source>
</evidence>
<dbReference type="EMBL" id="BLYJ01000037">
    <property type="protein sequence ID" value="GFO89173.1"/>
    <property type="molecule type" value="Genomic_DNA"/>
</dbReference>
<dbReference type="SUPFAM" id="SSF47598">
    <property type="entry name" value="Ribbon-helix-helix"/>
    <property type="match status" value="1"/>
</dbReference>
<reference evidence="1 2" key="1">
    <citation type="submission" date="2020-06" db="EMBL/GenBank/DDBJ databases">
        <title>Characterization of fructooligosaccharide metabolism and fructooligosaccharide-degrading enzymes in human commensal butyrate producers.</title>
        <authorList>
            <person name="Tanno H."/>
            <person name="Fujii T."/>
            <person name="Hirano K."/>
            <person name="Maeno S."/>
            <person name="Tonozuka T."/>
            <person name="Sakamoto M."/>
            <person name="Ohkuma M."/>
            <person name="Tochio T."/>
            <person name="Endo A."/>
        </authorList>
    </citation>
    <scope>NUCLEOTIDE SEQUENCE [LARGE SCALE GENOMIC DNA]</scope>
    <source>
        <strain evidence="1 2">JCM 31056</strain>
    </source>
</reference>
<dbReference type="RefSeq" id="WP_119214549.1">
    <property type="nucleotide sequence ID" value="NZ_BLYJ01000037.1"/>
</dbReference>
<comment type="caution">
    <text evidence="1">The sequence shown here is derived from an EMBL/GenBank/DDBJ whole genome shotgun (WGS) entry which is preliminary data.</text>
</comment>